<feature type="domain" description="Methyltransferase type 11" evidence="5">
    <location>
        <begin position="58"/>
        <end position="145"/>
    </location>
</feature>
<accession>A0ABW2KF59</accession>
<evidence type="ECO:0000256" key="4">
    <source>
        <dbReference type="SAM" id="MobiDB-lite"/>
    </source>
</evidence>
<evidence type="ECO:0000256" key="2">
    <source>
        <dbReference type="ARBA" id="ARBA00022603"/>
    </source>
</evidence>
<evidence type="ECO:0000313" key="6">
    <source>
        <dbReference type="EMBL" id="MFC7327924.1"/>
    </source>
</evidence>
<dbReference type="Gene3D" id="3.40.50.150">
    <property type="entry name" value="Vaccinia Virus protein VP39"/>
    <property type="match status" value="1"/>
</dbReference>
<reference evidence="7" key="1">
    <citation type="journal article" date="2019" name="Int. J. Syst. Evol. Microbiol.">
        <title>The Global Catalogue of Microorganisms (GCM) 10K type strain sequencing project: providing services to taxonomists for standard genome sequencing and annotation.</title>
        <authorList>
            <consortium name="The Broad Institute Genomics Platform"/>
            <consortium name="The Broad Institute Genome Sequencing Center for Infectious Disease"/>
            <person name="Wu L."/>
            <person name="Ma J."/>
        </authorList>
    </citation>
    <scope>NUCLEOTIDE SEQUENCE [LARGE SCALE GENOMIC DNA]</scope>
    <source>
        <strain evidence="7">CGMCC 4.7382</strain>
    </source>
</reference>
<sequence length="277" mass="30358">MPTLPPERPNPPGPWPYQQRRTAESFGVDPERYDRTRPRYPDALVRRIVTASPGPDVLDVGCGTGIAARQFHAAGCTVLGVEPDSRMAEFARRSGVEVEEGRFEDWDPAGRSFDTVIAGQSWHWVDPAEGPAKAARVLRPGGRLAAIWHTTRPPIEVVVAFSAAVQRLVPHASPLNLQEAARRAPEGYRQMFASATKKIRAVGGFSDPEQWRFEWEQSYTRDEWLETLPTSGLLTRVPPDERAEVLESVGAAIDALGGGFTAQRAVVAVTAVRTGDV</sequence>
<keyword evidence="2 6" id="KW-0489">Methyltransferase</keyword>
<evidence type="ECO:0000256" key="1">
    <source>
        <dbReference type="ARBA" id="ARBA00008361"/>
    </source>
</evidence>
<dbReference type="Proteomes" id="UP001596540">
    <property type="component" value="Unassembled WGS sequence"/>
</dbReference>
<evidence type="ECO:0000256" key="3">
    <source>
        <dbReference type="ARBA" id="ARBA00022679"/>
    </source>
</evidence>
<organism evidence="6 7">
    <name type="scientific">Marinactinospora rubrisoli</name>
    <dbReference type="NCBI Taxonomy" id="2715399"/>
    <lineage>
        <taxon>Bacteria</taxon>
        <taxon>Bacillati</taxon>
        <taxon>Actinomycetota</taxon>
        <taxon>Actinomycetes</taxon>
        <taxon>Streptosporangiales</taxon>
        <taxon>Nocardiopsidaceae</taxon>
        <taxon>Marinactinospora</taxon>
    </lineage>
</organism>
<proteinExistence type="inferred from homology"/>
<dbReference type="EC" id="2.1.1.-" evidence="6"/>
<dbReference type="InterPro" id="IPR029063">
    <property type="entry name" value="SAM-dependent_MTases_sf"/>
</dbReference>
<dbReference type="PANTHER" id="PTHR44942">
    <property type="entry name" value="METHYLTRANSF_11 DOMAIN-CONTAINING PROTEIN"/>
    <property type="match status" value="1"/>
</dbReference>
<feature type="compositionally biased region" description="Pro residues" evidence="4">
    <location>
        <begin position="1"/>
        <end position="15"/>
    </location>
</feature>
<dbReference type="InterPro" id="IPR051052">
    <property type="entry name" value="Diverse_substrate_MTase"/>
</dbReference>
<dbReference type="SUPFAM" id="SSF53335">
    <property type="entry name" value="S-adenosyl-L-methionine-dependent methyltransferases"/>
    <property type="match status" value="1"/>
</dbReference>
<name>A0ABW2KF59_9ACTN</name>
<comment type="similarity">
    <text evidence="1">Belongs to the methyltransferase superfamily.</text>
</comment>
<dbReference type="RefSeq" id="WP_379870503.1">
    <property type="nucleotide sequence ID" value="NZ_JBHTBH010000004.1"/>
</dbReference>
<keyword evidence="3 6" id="KW-0808">Transferase</keyword>
<protein>
    <submittedName>
        <fullName evidence="6">Class I SAM-dependent methyltransferase</fullName>
        <ecNumber evidence="6">2.1.1.-</ecNumber>
    </submittedName>
</protein>
<evidence type="ECO:0000259" key="5">
    <source>
        <dbReference type="Pfam" id="PF08241"/>
    </source>
</evidence>
<dbReference type="EMBL" id="JBHTBH010000004">
    <property type="protein sequence ID" value="MFC7327924.1"/>
    <property type="molecule type" value="Genomic_DNA"/>
</dbReference>
<keyword evidence="7" id="KW-1185">Reference proteome</keyword>
<dbReference type="GO" id="GO:0008168">
    <property type="term" value="F:methyltransferase activity"/>
    <property type="evidence" value="ECO:0007669"/>
    <property type="project" value="UniProtKB-KW"/>
</dbReference>
<gene>
    <name evidence="6" type="ORF">ACFQRF_09230</name>
</gene>
<dbReference type="Pfam" id="PF08241">
    <property type="entry name" value="Methyltransf_11"/>
    <property type="match status" value="1"/>
</dbReference>
<dbReference type="PANTHER" id="PTHR44942:SF4">
    <property type="entry name" value="METHYLTRANSFERASE TYPE 11 DOMAIN-CONTAINING PROTEIN"/>
    <property type="match status" value="1"/>
</dbReference>
<dbReference type="CDD" id="cd02440">
    <property type="entry name" value="AdoMet_MTases"/>
    <property type="match status" value="1"/>
</dbReference>
<comment type="caution">
    <text evidence="6">The sequence shown here is derived from an EMBL/GenBank/DDBJ whole genome shotgun (WGS) entry which is preliminary data.</text>
</comment>
<evidence type="ECO:0000313" key="7">
    <source>
        <dbReference type="Proteomes" id="UP001596540"/>
    </source>
</evidence>
<feature type="region of interest" description="Disordered" evidence="4">
    <location>
        <begin position="1"/>
        <end position="37"/>
    </location>
</feature>
<dbReference type="GO" id="GO:0032259">
    <property type="term" value="P:methylation"/>
    <property type="evidence" value="ECO:0007669"/>
    <property type="project" value="UniProtKB-KW"/>
</dbReference>
<dbReference type="InterPro" id="IPR013216">
    <property type="entry name" value="Methyltransf_11"/>
</dbReference>